<organism evidence="1 2">
    <name type="scientific">Leptospirillum ferriphilum</name>
    <dbReference type="NCBI Taxonomy" id="178606"/>
    <lineage>
        <taxon>Bacteria</taxon>
        <taxon>Pseudomonadati</taxon>
        <taxon>Nitrospirota</taxon>
        <taxon>Nitrospiria</taxon>
        <taxon>Nitrospirales</taxon>
        <taxon>Nitrospiraceae</taxon>
        <taxon>Leptospirillum</taxon>
    </lineage>
</organism>
<dbReference type="RefSeq" id="WP_143469091.1">
    <property type="nucleotide sequence ID" value="NZ_JPGK01000003.1"/>
</dbReference>
<evidence type="ECO:0000313" key="1">
    <source>
        <dbReference type="EMBL" id="KGA94305.1"/>
    </source>
</evidence>
<evidence type="ECO:0000313" key="2">
    <source>
        <dbReference type="Proteomes" id="UP000029452"/>
    </source>
</evidence>
<dbReference type="AlphaFoldDB" id="A0A094WCR5"/>
<proteinExistence type="predicted"/>
<name>A0A094WCR5_9BACT</name>
<reference evidence="1 2" key="1">
    <citation type="submission" date="2014-06" db="EMBL/GenBank/DDBJ databases">
        <title>Draft genome sequence of iron oxidizing acidophile Leptospirillum ferriphilum DSM14647.</title>
        <authorList>
            <person name="Cardenas J.P."/>
            <person name="Lazcano M."/>
            <person name="Ossandon F.J."/>
            <person name="Corbett M."/>
            <person name="Holmes D.S."/>
            <person name="Watkin E."/>
        </authorList>
    </citation>
    <scope>NUCLEOTIDE SEQUENCE [LARGE SCALE GENOMIC DNA]</scope>
    <source>
        <strain evidence="1 2">DSM 14647</strain>
    </source>
</reference>
<dbReference type="Proteomes" id="UP000029452">
    <property type="component" value="Unassembled WGS sequence"/>
</dbReference>
<protein>
    <submittedName>
        <fullName evidence="1">Uncharacterized protein</fullName>
    </submittedName>
</protein>
<gene>
    <name evidence="1" type="ORF">LptCag_1068</name>
</gene>
<sequence>MFSGGQDAGLPGQSFVEREWMFLMEECSVVVRSGRDEVFANHVAISRLRCLAERIVDKVRVAPL</sequence>
<accession>A0A094WCR5</accession>
<dbReference type="PATRIC" id="fig|178606.4.peg.876"/>
<comment type="caution">
    <text evidence="1">The sequence shown here is derived from an EMBL/GenBank/DDBJ whole genome shotgun (WGS) entry which is preliminary data.</text>
</comment>
<dbReference type="EMBL" id="JPGK01000003">
    <property type="protein sequence ID" value="KGA94305.1"/>
    <property type="molecule type" value="Genomic_DNA"/>
</dbReference>